<evidence type="ECO:0000313" key="3">
    <source>
        <dbReference type="Proteomes" id="UP001500782"/>
    </source>
</evidence>
<sequence>MRGVIRLGWKKIVASSLLCFSLFQVQNGIVQAEQTEAEVKEVKLHSTRNMELKTKAIPDTVARFVYDSGLVFEYPDAVRGIYVTGHSAGGSRFETLTNLIETTDLNAMVIDIKDDFGNLTYIPEEGSPFESIGKPYIKDPRQMLETLEEKQIYPIARIVVFKDSVLAKARPELSFLDNGQVWINGRKEAFVNPFMKEVWDYNVEIAIEAAKLGFKEIQFDYVRFPEGFERRDTTLQYGMGEYENMEMDNVEKRVEAVSNFVEYAHEQLEPYGVDVSVDIFGYTATIPAAPGIGQNFNRISEHVDVISSMIYPSHWTSYFGIPKPDLEPYRLVNEYVKAEKEKLSQLENPPTSRPWIQDFTASYLGAGNYLVYGVEEVEAQIRALNENGIMEYLLWDAGNSYTEGVDYTPLD</sequence>
<gene>
    <name evidence="2" type="ORF">GCM10008967_14820</name>
</gene>
<evidence type="ECO:0000259" key="1">
    <source>
        <dbReference type="Pfam" id="PF13200"/>
    </source>
</evidence>
<dbReference type="Gene3D" id="3.20.20.80">
    <property type="entry name" value="Glycosidases"/>
    <property type="match status" value="1"/>
</dbReference>
<dbReference type="Proteomes" id="UP001500782">
    <property type="component" value="Unassembled WGS sequence"/>
</dbReference>
<dbReference type="EMBL" id="BAAADJ010000015">
    <property type="protein sequence ID" value="GAA0325238.1"/>
    <property type="molecule type" value="Genomic_DNA"/>
</dbReference>
<protein>
    <recommendedName>
        <fullName evidence="1">DUF4015 domain-containing protein</fullName>
    </recommendedName>
</protein>
<organism evidence="2 3">
    <name type="scientific">Bacillus carboniphilus</name>
    <dbReference type="NCBI Taxonomy" id="86663"/>
    <lineage>
        <taxon>Bacteria</taxon>
        <taxon>Bacillati</taxon>
        <taxon>Bacillota</taxon>
        <taxon>Bacilli</taxon>
        <taxon>Bacillales</taxon>
        <taxon>Bacillaceae</taxon>
        <taxon>Bacillus</taxon>
    </lineage>
</organism>
<proteinExistence type="predicted"/>
<comment type="caution">
    <text evidence="2">The sequence shown here is derived from an EMBL/GenBank/DDBJ whole genome shotgun (WGS) entry which is preliminary data.</text>
</comment>
<dbReference type="InterPro" id="IPR025275">
    <property type="entry name" value="DUF4015"/>
</dbReference>
<name>A0ABN0W4W7_9BACI</name>
<evidence type="ECO:0000313" key="2">
    <source>
        <dbReference type="EMBL" id="GAA0325238.1"/>
    </source>
</evidence>
<accession>A0ABN0W4W7</accession>
<keyword evidence="3" id="KW-1185">Reference proteome</keyword>
<dbReference type="Pfam" id="PF13200">
    <property type="entry name" value="DUF4015"/>
    <property type="match status" value="1"/>
</dbReference>
<reference evidence="2 3" key="1">
    <citation type="journal article" date="2019" name="Int. J. Syst. Evol. Microbiol.">
        <title>The Global Catalogue of Microorganisms (GCM) 10K type strain sequencing project: providing services to taxonomists for standard genome sequencing and annotation.</title>
        <authorList>
            <consortium name="The Broad Institute Genomics Platform"/>
            <consortium name="The Broad Institute Genome Sequencing Center for Infectious Disease"/>
            <person name="Wu L."/>
            <person name="Ma J."/>
        </authorList>
    </citation>
    <scope>NUCLEOTIDE SEQUENCE [LARGE SCALE GENOMIC DNA]</scope>
    <source>
        <strain evidence="2 3">JCM 9731</strain>
    </source>
</reference>
<feature type="domain" description="DUF4015" evidence="1">
    <location>
        <begin position="80"/>
        <end position="401"/>
    </location>
</feature>